<dbReference type="PANTHER" id="PTHR43591">
    <property type="entry name" value="METHYLTRANSFERASE"/>
    <property type="match status" value="1"/>
</dbReference>
<gene>
    <name evidence="2" type="ORF">ABWK59_22415</name>
</gene>
<dbReference type="SUPFAM" id="SSF53335">
    <property type="entry name" value="S-adenosyl-L-methionine-dependent methyltransferases"/>
    <property type="match status" value="1"/>
</dbReference>
<reference evidence="2" key="1">
    <citation type="submission" date="2024-06" db="EMBL/GenBank/DDBJ databases">
        <title>The genome sequences of Kitasatospora sp. strain HUAS MG31.</title>
        <authorList>
            <person name="Mo P."/>
        </authorList>
    </citation>
    <scope>NUCLEOTIDE SEQUENCE</scope>
    <source>
        <strain evidence="2">HUAS MG31</strain>
    </source>
</reference>
<dbReference type="GO" id="GO:0032259">
    <property type="term" value="P:methylation"/>
    <property type="evidence" value="ECO:0007669"/>
    <property type="project" value="UniProtKB-KW"/>
</dbReference>
<dbReference type="RefSeq" id="WP_354642403.1">
    <property type="nucleotide sequence ID" value="NZ_CP159872.1"/>
</dbReference>
<keyword evidence="2" id="KW-0808">Transferase</keyword>
<name>A0AAU8K089_9ACTN</name>
<dbReference type="GO" id="GO:0008757">
    <property type="term" value="F:S-adenosylmethionine-dependent methyltransferase activity"/>
    <property type="evidence" value="ECO:0007669"/>
    <property type="project" value="InterPro"/>
</dbReference>
<evidence type="ECO:0000259" key="1">
    <source>
        <dbReference type="Pfam" id="PF08241"/>
    </source>
</evidence>
<dbReference type="PANTHER" id="PTHR43591:SF24">
    <property type="entry name" value="2-METHOXY-6-POLYPRENYL-1,4-BENZOQUINOL METHYLASE, MITOCHONDRIAL"/>
    <property type="match status" value="1"/>
</dbReference>
<proteinExistence type="predicted"/>
<evidence type="ECO:0000313" key="2">
    <source>
        <dbReference type="EMBL" id="XCM81469.1"/>
    </source>
</evidence>
<sequence>MTSGGFAEFERRGWARRSGTYDGGFGAMTAAAHRPMLAAAGELAGSRVLEVGCGTGRLAALAADRGAEVVATDAVAGMVEEAAAALPGIRVLEAALPGLPFPDGEFDAALGAFVINHVPDPPAAAADLHRVLRPGGRTVLTCWDALARNRAQGVFFDAVAETGAARPDGVPDTSPFARYAGAEGLAGLLRAAGFTEVRVERLEWTHRVDPDRWWHAVLGGTVLTSSLIEGQPPQTVRRIRAAYDRLAAGYPEGLPVAALLAVGTRPA</sequence>
<dbReference type="InterPro" id="IPR013216">
    <property type="entry name" value="Methyltransf_11"/>
</dbReference>
<dbReference type="InterPro" id="IPR029063">
    <property type="entry name" value="SAM-dependent_MTases_sf"/>
</dbReference>
<protein>
    <submittedName>
        <fullName evidence="2">Methyltransferase domain-containing protein</fullName>
    </submittedName>
</protein>
<accession>A0AAU8K089</accession>
<dbReference type="AlphaFoldDB" id="A0AAU8K089"/>
<dbReference type="Pfam" id="PF08241">
    <property type="entry name" value="Methyltransf_11"/>
    <property type="match status" value="1"/>
</dbReference>
<keyword evidence="2" id="KW-0489">Methyltransferase</keyword>
<dbReference type="Gene3D" id="3.40.50.150">
    <property type="entry name" value="Vaccinia Virus protein VP39"/>
    <property type="match status" value="1"/>
</dbReference>
<dbReference type="EMBL" id="CP159872">
    <property type="protein sequence ID" value="XCM81469.1"/>
    <property type="molecule type" value="Genomic_DNA"/>
</dbReference>
<organism evidence="2">
    <name type="scientific">Kitasatospora camelliae</name>
    <dbReference type="NCBI Taxonomy" id="3156397"/>
    <lineage>
        <taxon>Bacteria</taxon>
        <taxon>Bacillati</taxon>
        <taxon>Actinomycetota</taxon>
        <taxon>Actinomycetes</taxon>
        <taxon>Kitasatosporales</taxon>
        <taxon>Streptomycetaceae</taxon>
        <taxon>Kitasatospora</taxon>
    </lineage>
</organism>
<feature type="domain" description="Methyltransferase type 11" evidence="1">
    <location>
        <begin position="49"/>
        <end position="139"/>
    </location>
</feature>
<dbReference type="KEGG" id="kcm:ABWK59_22415"/>
<dbReference type="CDD" id="cd02440">
    <property type="entry name" value="AdoMet_MTases"/>
    <property type="match status" value="1"/>
</dbReference>